<dbReference type="InterPro" id="IPR029016">
    <property type="entry name" value="GAF-like_dom_sf"/>
</dbReference>
<dbReference type="Proteomes" id="UP000198825">
    <property type="component" value="Chromosome I"/>
</dbReference>
<dbReference type="EMBL" id="LT629799">
    <property type="protein sequence ID" value="SDU86442.1"/>
    <property type="molecule type" value="Genomic_DNA"/>
</dbReference>
<keyword evidence="3" id="KW-1185">Reference proteome</keyword>
<name>A0A1H2M005_9ACTN</name>
<protein>
    <submittedName>
        <fullName evidence="2">ANTAR domain-containing protein</fullName>
    </submittedName>
</protein>
<dbReference type="AlphaFoldDB" id="A0A1H2M005"/>
<reference evidence="3" key="1">
    <citation type="submission" date="2016-10" db="EMBL/GenBank/DDBJ databases">
        <authorList>
            <person name="Varghese N."/>
            <person name="Submissions S."/>
        </authorList>
    </citation>
    <scope>NUCLEOTIDE SEQUENCE [LARGE SCALE GENOMIC DNA]</scope>
    <source>
        <strain evidence="3">DSM 21743</strain>
    </source>
</reference>
<gene>
    <name evidence="2" type="ORF">SAMN04488544_1151</name>
</gene>
<feature type="domain" description="GAF" evidence="1">
    <location>
        <begin position="50"/>
        <end position="161"/>
    </location>
</feature>
<evidence type="ECO:0000313" key="3">
    <source>
        <dbReference type="Proteomes" id="UP000198825"/>
    </source>
</evidence>
<dbReference type="STRING" id="546874.SAMN04488544_1151"/>
<proteinExistence type="predicted"/>
<organism evidence="2 3">
    <name type="scientific">Microlunatus sagamiharensis</name>
    <dbReference type="NCBI Taxonomy" id="546874"/>
    <lineage>
        <taxon>Bacteria</taxon>
        <taxon>Bacillati</taxon>
        <taxon>Actinomycetota</taxon>
        <taxon>Actinomycetes</taxon>
        <taxon>Propionibacteriales</taxon>
        <taxon>Propionibacteriaceae</taxon>
        <taxon>Microlunatus</taxon>
    </lineage>
</organism>
<evidence type="ECO:0000313" key="2">
    <source>
        <dbReference type="EMBL" id="SDU86442.1"/>
    </source>
</evidence>
<dbReference type="OrthoDB" id="4824831at2"/>
<accession>A0A1H2M005</accession>
<evidence type="ECO:0000259" key="1">
    <source>
        <dbReference type="Pfam" id="PF13185"/>
    </source>
</evidence>
<dbReference type="InterPro" id="IPR003018">
    <property type="entry name" value="GAF"/>
</dbReference>
<dbReference type="Gene3D" id="3.30.450.40">
    <property type="match status" value="1"/>
</dbReference>
<dbReference type="RefSeq" id="WP_091073616.1">
    <property type="nucleotide sequence ID" value="NZ_LT629799.1"/>
</dbReference>
<dbReference type="SUPFAM" id="SSF55781">
    <property type="entry name" value="GAF domain-like"/>
    <property type="match status" value="1"/>
</dbReference>
<dbReference type="Pfam" id="PF13185">
    <property type="entry name" value="GAF_2"/>
    <property type="match status" value="1"/>
</dbReference>
<sequence>MPRPPSPGPDAVLERQAPTGPSAVAVAELRGQLHGLARRLHEDVRLDRSGGVGATLLVEGRPVFGGSNGFTEAVDEVQYRLEQGPCVAAVASGRVVRSRTIGSGERRWTSFTAAAAPLGLRSVASLPVRVADRVVGSLNLYGRHAASLDGASTPALRRASAAAGRGMTAAWLLAVAEANARILADAVRDREDIDIAVGLLMDRYLMTSGSARVLIAQLAAQDDVSKATAARSLTHPDADRG</sequence>